<dbReference type="PRINTS" id="PR01782">
    <property type="entry name" value="MCEVIRFACTOR"/>
</dbReference>
<gene>
    <name evidence="4" type="ORF">FHU29_003780</name>
</gene>
<dbReference type="InterPro" id="IPR005693">
    <property type="entry name" value="Mce"/>
</dbReference>
<dbReference type="InterPro" id="IPR024516">
    <property type="entry name" value="Mce_C"/>
</dbReference>
<dbReference type="EMBL" id="JACHWS010000003">
    <property type="protein sequence ID" value="MBB3039311.1"/>
    <property type="molecule type" value="Genomic_DNA"/>
</dbReference>
<protein>
    <submittedName>
        <fullName evidence="4">Phospholipid/cholesterol/gamma-HCH transport system substrate-binding protein</fullName>
    </submittedName>
</protein>
<dbReference type="Proteomes" id="UP000567922">
    <property type="component" value="Unassembled WGS sequence"/>
</dbReference>
<dbReference type="GO" id="GO:0005576">
    <property type="term" value="C:extracellular region"/>
    <property type="evidence" value="ECO:0007669"/>
    <property type="project" value="TreeGrafter"/>
</dbReference>
<keyword evidence="1" id="KW-0812">Transmembrane</keyword>
<name>A0A839RU22_9ACTN</name>
<dbReference type="NCBIfam" id="TIGR00996">
    <property type="entry name" value="Mtu_fam_mce"/>
    <property type="match status" value="1"/>
</dbReference>
<evidence type="ECO:0000313" key="4">
    <source>
        <dbReference type="EMBL" id="MBB3039311.1"/>
    </source>
</evidence>
<reference evidence="4 5" key="1">
    <citation type="submission" date="2020-08" db="EMBL/GenBank/DDBJ databases">
        <title>Sequencing the genomes of 1000 actinobacteria strains.</title>
        <authorList>
            <person name="Klenk H.-P."/>
        </authorList>
    </citation>
    <scope>NUCLEOTIDE SEQUENCE [LARGE SCALE GENOMIC DNA]</scope>
    <source>
        <strain evidence="4 5">DSM 45258</strain>
    </source>
</reference>
<evidence type="ECO:0000259" key="2">
    <source>
        <dbReference type="Pfam" id="PF02470"/>
    </source>
</evidence>
<evidence type="ECO:0000259" key="3">
    <source>
        <dbReference type="Pfam" id="PF11887"/>
    </source>
</evidence>
<keyword evidence="1" id="KW-1133">Transmembrane helix</keyword>
<keyword evidence="1" id="KW-0472">Membrane</keyword>
<dbReference type="PANTHER" id="PTHR33371:SF18">
    <property type="entry name" value="MCE-FAMILY PROTEIN MCE3C"/>
    <property type="match status" value="1"/>
</dbReference>
<evidence type="ECO:0000256" key="1">
    <source>
        <dbReference type="SAM" id="Phobius"/>
    </source>
</evidence>
<organism evidence="4 5">
    <name type="scientific">Hoyosella altamirensis</name>
    <dbReference type="NCBI Taxonomy" id="616997"/>
    <lineage>
        <taxon>Bacteria</taxon>
        <taxon>Bacillati</taxon>
        <taxon>Actinomycetota</taxon>
        <taxon>Actinomycetes</taxon>
        <taxon>Mycobacteriales</taxon>
        <taxon>Hoyosellaceae</taxon>
        <taxon>Hoyosella</taxon>
    </lineage>
</organism>
<dbReference type="OrthoDB" id="5241191at2"/>
<comment type="caution">
    <text evidence="4">The sequence shown here is derived from an EMBL/GenBank/DDBJ whole genome shotgun (WGS) entry which is preliminary data.</text>
</comment>
<evidence type="ECO:0000313" key="5">
    <source>
        <dbReference type="Proteomes" id="UP000567922"/>
    </source>
</evidence>
<sequence>MSVRKPMRPEIKGIIGIVVTIVIVVAALQFDNIPLFRSEAHYTANFADAGGLLPGDPVEVAGVKVGEVDTVELDFDKVLVSFTANRSLQFGDRTSAAIKTNTILGRKSLHVLPEGRGTLSAEDTIPLDRTTSPYSLNDALGDLSTTVHDLDTDQLATTFDAMADSLTDTPPHVRAALDGVSRLSESIEARNEELLALLASASTVTGVLDERADQINSLLVDGNQLLYELDLRRSAISELITNTSALAQQLSGLVRDNEQQMGPTLERLNSVLTLLRENDDNLKRSIDGLAPYSLALGEQVGSGPYFQAYVSNFGSGKLLQGLVDALVWPENVPNDLRHYLLEPPPSIEIRDGER</sequence>
<dbReference type="RefSeq" id="WP_064441917.1">
    <property type="nucleotide sequence ID" value="NZ_BDDI01000016.1"/>
</dbReference>
<dbReference type="InterPro" id="IPR003399">
    <property type="entry name" value="Mce/MlaD"/>
</dbReference>
<dbReference type="Pfam" id="PF11887">
    <property type="entry name" value="Mce4_CUP1"/>
    <property type="match status" value="1"/>
</dbReference>
<accession>A0A839RU22</accession>
<dbReference type="InterPro" id="IPR052336">
    <property type="entry name" value="MlaD_Phospholipid_Transporter"/>
</dbReference>
<dbReference type="Pfam" id="PF02470">
    <property type="entry name" value="MlaD"/>
    <property type="match status" value="1"/>
</dbReference>
<dbReference type="AlphaFoldDB" id="A0A839RU22"/>
<dbReference type="PANTHER" id="PTHR33371">
    <property type="entry name" value="INTERMEMBRANE PHOSPHOLIPID TRANSPORT SYSTEM BINDING PROTEIN MLAD-RELATED"/>
    <property type="match status" value="1"/>
</dbReference>
<feature type="domain" description="Mce/MlaD" evidence="2">
    <location>
        <begin position="41"/>
        <end position="112"/>
    </location>
</feature>
<proteinExistence type="predicted"/>
<keyword evidence="5" id="KW-1185">Reference proteome</keyword>
<feature type="transmembrane region" description="Helical" evidence="1">
    <location>
        <begin position="12"/>
        <end position="30"/>
    </location>
</feature>
<feature type="domain" description="Mammalian cell entry C-terminal" evidence="3">
    <location>
        <begin position="118"/>
        <end position="302"/>
    </location>
</feature>